<keyword evidence="2" id="KW-1185">Reference proteome</keyword>
<proteinExistence type="predicted"/>
<dbReference type="Proteomes" id="UP001152795">
    <property type="component" value="Unassembled WGS sequence"/>
</dbReference>
<evidence type="ECO:0000313" key="1">
    <source>
        <dbReference type="EMBL" id="CAB4015298.1"/>
    </source>
</evidence>
<name>A0A7D9ESX3_PARCT</name>
<comment type="caution">
    <text evidence="1">The sequence shown here is derived from an EMBL/GenBank/DDBJ whole genome shotgun (WGS) entry which is preliminary data.</text>
</comment>
<sequence length="122" mass="14987">MFKENEGIFYRKTNSTKERRGEVPGIDKFVESWAGIWEDETSTPHRRWMRTVTEKVRPKETNIEELIITKEKLYETVRKRKNWSAPGIDEIQNFWWKKFRGTWKALVRRFNEWIEQPERIPE</sequence>
<dbReference type="AlphaFoldDB" id="A0A7D9ESX3"/>
<dbReference type="EMBL" id="CACRXK020008664">
    <property type="protein sequence ID" value="CAB4015298.1"/>
    <property type="molecule type" value="Genomic_DNA"/>
</dbReference>
<evidence type="ECO:0000313" key="2">
    <source>
        <dbReference type="Proteomes" id="UP001152795"/>
    </source>
</evidence>
<dbReference type="OrthoDB" id="2194416at2759"/>
<gene>
    <name evidence="1" type="ORF">PACLA_8A077893</name>
</gene>
<reference evidence="1" key="1">
    <citation type="submission" date="2020-04" db="EMBL/GenBank/DDBJ databases">
        <authorList>
            <person name="Alioto T."/>
            <person name="Alioto T."/>
            <person name="Gomez Garrido J."/>
        </authorList>
    </citation>
    <scope>NUCLEOTIDE SEQUENCE</scope>
    <source>
        <strain evidence="1">A484AB</strain>
    </source>
</reference>
<accession>A0A7D9ESX3</accession>
<organism evidence="1 2">
    <name type="scientific">Paramuricea clavata</name>
    <name type="common">Red gorgonian</name>
    <name type="synonym">Violescent sea-whip</name>
    <dbReference type="NCBI Taxonomy" id="317549"/>
    <lineage>
        <taxon>Eukaryota</taxon>
        <taxon>Metazoa</taxon>
        <taxon>Cnidaria</taxon>
        <taxon>Anthozoa</taxon>
        <taxon>Octocorallia</taxon>
        <taxon>Malacalcyonacea</taxon>
        <taxon>Plexauridae</taxon>
        <taxon>Paramuricea</taxon>
    </lineage>
</organism>
<protein>
    <submittedName>
        <fullName evidence="1">Uncharacterized protein</fullName>
    </submittedName>
</protein>